<organism evidence="10 11">
    <name type="scientific">Hyphobacterium lacteum</name>
    <dbReference type="NCBI Taxonomy" id="3116575"/>
    <lineage>
        <taxon>Bacteria</taxon>
        <taxon>Pseudomonadati</taxon>
        <taxon>Pseudomonadota</taxon>
        <taxon>Alphaproteobacteria</taxon>
        <taxon>Maricaulales</taxon>
        <taxon>Maricaulaceae</taxon>
        <taxon>Hyphobacterium</taxon>
    </lineage>
</organism>
<dbReference type="Pfam" id="PF05036">
    <property type="entry name" value="SPOR"/>
    <property type="match status" value="1"/>
</dbReference>
<comment type="caution">
    <text evidence="10">The sequence shown here is derived from an EMBL/GenBank/DDBJ whole genome shotgun (WGS) entry which is preliminary data.</text>
</comment>
<evidence type="ECO:0000259" key="8">
    <source>
        <dbReference type="Pfam" id="PF00768"/>
    </source>
</evidence>
<evidence type="ECO:0000256" key="7">
    <source>
        <dbReference type="RuleBase" id="RU004016"/>
    </source>
</evidence>
<gene>
    <name evidence="10" type="ORF">V0U79_02130</name>
</gene>
<comment type="similarity">
    <text evidence="1 7">Belongs to the peptidase S11 family.</text>
</comment>
<keyword evidence="4" id="KW-0133">Cell shape</keyword>
<feature type="domain" description="SPOR" evidence="9">
    <location>
        <begin position="335"/>
        <end position="411"/>
    </location>
</feature>
<evidence type="ECO:0000256" key="3">
    <source>
        <dbReference type="ARBA" id="ARBA00022801"/>
    </source>
</evidence>
<dbReference type="InterPro" id="IPR012338">
    <property type="entry name" value="Beta-lactam/transpept-like"/>
</dbReference>
<proteinExistence type="inferred from homology"/>
<evidence type="ECO:0000256" key="4">
    <source>
        <dbReference type="ARBA" id="ARBA00022960"/>
    </source>
</evidence>
<dbReference type="GO" id="GO:0004180">
    <property type="term" value="F:carboxypeptidase activity"/>
    <property type="evidence" value="ECO:0007669"/>
    <property type="project" value="UniProtKB-KW"/>
</dbReference>
<keyword evidence="11" id="KW-1185">Reference proteome</keyword>
<evidence type="ECO:0000259" key="9">
    <source>
        <dbReference type="Pfam" id="PF05036"/>
    </source>
</evidence>
<evidence type="ECO:0000313" key="11">
    <source>
        <dbReference type="Proteomes" id="UP001354971"/>
    </source>
</evidence>
<dbReference type="InterPro" id="IPR001967">
    <property type="entry name" value="Peptidase_S11_N"/>
</dbReference>
<keyword evidence="6" id="KW-0961">Cell wall biogenesis/degradation</keyword>
<protein>
    <submittedName>
        <fullName evidence="10">D-alanyl-D-alanine carboxypeptidase family protein</fullName>
        <ecNumber evidence="10">3.4.-.-</ecNumber>
    </submittedName>
</protein>
<dbReference type="PANTHER" id="PTHR21581">
    <property type="entry name" value="D-ALANYL-D-ALANINE CARBOXYPEPTIDASE"/>
    <property type="match status" value="1"/>
</dbReference>
<dbReference type="EMBL" id="JAZDRP010000001">
    <property type="protein sequence ID" value="MEE2525147.1"/>
    <property type="molecule type" value="Genomic_DNA"/>
</dbReference>
<dbReference type="InterPro" id="IPR018044">
    <property type="entry name" value="Peptidase_S11"/>
</dbReference>
<keyword evidence="3 10" id="KW-0378">Hydrolase</keyword>
<reference evidence="10 11" key="1">
    <citation type="submission" date="2024-01" db="EMBL/GenBank/DDBJ databases">
        <title>Hyphobacterium bacterium isolated from marine sediment.</title>
        <authorList>
            <person name="Zhao S."/>
        </authorList>
    </citation>
    <scope>NUCLEOTIDE SEQUENCE [LARGE SCALE GENOMIC DNA]</scope>
    <source>
        <strain evidence="11">HN65</strain>
    </source>
</reference>
<dbReference type="Proteomes" id="UP001354971">
    <property type="component" value="Unassembled WGS sequence"/>
</dbReference>
<accession>A0ABU7LMP4</accession>
<evidence type="ECO:0000313" key="10">
    <source>
        <dbReference type="EMBL" id="MEE2525147.1"/>
    </source>
</evidence>
<keyword evidence="5" id="KW-0573">Peptidoglycan synthesis</keyword>
<keyword evidence="10" id="KW-0121">Carboxypeptidase</keyword>
<dbReference type="Gene3D" id="3.40.710.10">
    <property type="entry name" value="DD-peptidase/beta-lactamase superfamily"/>
    <property type="match status" value="1"/>
</dbReference>
<dbReference type="SUPFAM" id="SSF56601">
    <property type="entry name" value="beta-lactamase/transpeptidase-like"/>
    <property type="match status" value="1"/>
</dbReference>
<dbReference type="EC" id="3.4.-.-" evidence="10"/>
<evidence type="ECO:0000256" key="1">
    <source>
        <dbReference type="ARBA" id="ARBA00007164"/>
    </source>
</evidence>
<evidence type="ECO:0000256" key="6">
    <source>
        <dbReference type="ARBA" id="ARBA00023316"/>
    </source>
</evidence>
<evidence type="ECO:0000256" key="5">
    <source>
        <dbReference type="ARBA" id="ARBA00022984"/>
    </source>
</evidence>
<name>A0ABU7LMP4_9PROT</name>
<dbReference type="PRINTS" id="PR00725">
    <property type="entry name" value="DADACBPTASE1"/>
</dbReference>
<dbReference type="InterPro" id="IPR007730">
    <property type="entry name" value="SPOR-like_dom"/>
</dbReference>
<sequence>MAFLVALSALLSGEAQADTRRYAAFVADANTGEILHSRLADARRYPASLTKMMTLYLLFEAIESGELSLSDTLTVSRIAAGQQPSNLDLDEGDTLTVETAIRALIIKSANDVAVVVAEELGGTERAFAVEMTARARELGLSNTTFRNASGLPNSRQVTTARDMARLTIALRRDFPQYMPYFSERSFTYDGRTYRSHNNLIGRVEGVDGMKTGYIRASGFNIATTAQRGDRRLVAVVMGGPTAAYRDTHAEQLIEAAFRSLDNRQSLIMAARTLTPRLNPIREQDLLATHIASLDLSLPVAQGDGESLPPLRVEMSDDLGPAPGSLREPTLTGLASDWSVQVGAYADEAAARARLETVQAMTDDLAEAALYTPRFETNGRTVFRARFTGVGAESARRICAHLATLEEPCFAVAPGG</sequence>
<dbReference type="PANTHER" id="PTHR21581:SF6">
    <property type="entry name" value="TRAFFICKING PROTEIN PARTICLE COMPLEX SUBUNIT 12"/>
    <property type="match status" value="1"/>
</dbReference>
<dbReference type="RefSeq" id="WP_330197810.1">
    <property type="nucleotide sequence ID" value="NZ_JAZDRP010000001.1"/>
</dbReference>
<evidence type="ECO:0000256" key="2">
    <source>
        <dbReference type="ARBA" id="ARBA00022729"/>
    </source>
</evidence>
<keyword evidence="10" id="KW-0645">Protease</keyword>
<keyword evidence="2" id="KW-0732">Signal</keyword>
<feature type="domain" description="Peptidase S11 D-alanyl-D-alanine carboxypeptidase A N-terminal" evidence="8">
    <location>
        <begin position="16"/>
        <end position="240"/>
    </location>
</feature>
<dbReference type="Pfam" id="PF00768">
    <property type="entry name" value="Peptidase_S11"/>
    <property type="match status" value="1"/>
</dbReference>